<dbReference type="InterPro" id="IPR036388">
    <property type="entry name" value="WH-like_DNA-bd_sf"/>
</dbReference>
<keyword evidence="3" id="KW-0804">Transcription</keyword>
<protein>
    <recommendedName>
        <fullName evidence="5">HTH luxR-type domain-containing protein</fullName>
    </recommendedName>
</protein>
<evidence type="ECO:0000256" key="3">
    <source>
        <dbReference type="ARBA" id="ARBA00023163"/>
    </source>
</evidence>
<evidence type="ECO:0000259" key="5">
    <source>
        <dbReference type="PROSITE" id="PS50043"/>
    </source>
</evidence>
<dbReference type="EMBL" id="JWIO01000063">
    <property type="protein sequence ID" value="KLL09716.1"/>
    <property type="molecule type" value="Genomic_DNA"/>
</dbReference>
<evidence type="ECO:0000313" key="6">
    <source>
        <dbReference type="EMBL" id="KLL09716.1"/>
    </source>
</evidence>
<evidence type="ECO:0000256" key="4">
    <source>
        <dbReference type="SAM" id="MobiDB-lite"/>
    </source>
</evidence>
<dbReference type="InterPro" id="IPR000792">
    <property type="entry name" value="Tscrpt_reg_LuxR_C"/>
</dbReference>
<dbReference type="Pfam" id="PF00196">
    <property type="entry name" value="GerE"/>
    <property type="match status" value="1"/>
</dbReference>
<accession>A0ABR5EZ31</accession>
<dbReference type="PANTHER" id="PTHR44688">
    <property type="entry name" value="DNA-BINDING TRANSCRIPTIONAL ACTIVATOR DEVR_DOSR"/>
    <property type="match status" value="1"/>
</dbReference>
<dbReference type="PANTHER" id="PTHR44688:SF16">
    <property type="entry name" value="DNA-BINDING TRANSCRIPTIONAL ACTIVATOR DEVR_DOSR"/>
    <property type="match status" value="1"/>
</dbReference>
<dbReference type="Gene3D" id="1.10.10.10">
    <property type="entry name" value="Winged helix-like DNA-binding domain superfamily/Winged helix DNA-binding domain"/>
    <property type="match status" value="1"/>
</dbReference>
<evidence type="ECO:0000313" key="7">
    <source>
        <dbReference type="Proteomes" id="UP000035425"/>
    </source>
</evidence>
<dbReference type="PRINTS" id="PR00038">
    <property type="entry name" value="HTHLUXR"/>
</dbReference>
<comment type="caution">
    <text evidence="6">The sequence shown here is derived from an EMBL/GenBank/DDBJ whole genome shotgun (WGS) entry which is preliminary data.</text>
</comment>
<reference evidence="6 7" key="1">
    <citation type="submission" date="2014-12" db="EMBL/GenBank/DDBJ databases">
        <title>Frankia sp. BMG5.1 draft genome.</title>
        <authorList>
            <person name="Gtari M."/>
            <person name="Ghodhbane-Gtari F."/>
            <person name="Nouioui I."/>
            <person name="Ktari A."/>
            <person name="Hezbri K."/>
            <person name="Mimouni W."/>
            <person name="Sbissi I."/>
            <person name="Ayari A."/>
            <person name="Yamanaka T."/>
            <person name="Normand P."/>
            <person name="Tisa L.S."/>
            <person name="Boudabous A."/>
        </authorList>
    </citation>
    <scope>NUCLEOTIDE SEQUENCE [LARGE SCALE GENOMIC DNA]</scope>
    <source>
        <strain evidence="6 7">BMG5.1</strain>
    </source>
</reference>
<keyword evidence="7" id="KW-1185">Reference proteome</keyword>
<name>A0ABR5EZ31_9ACTN</name>
<dbReference type="RefSeq" id="WP_047225074.1">
    <property type="nucleotide sequence ID" value="NZ_JWIO01000063.1"/>
</dbReference>
<feature type="region of interest" description="Disordered" evidence="4">
    <location>
        <begin position="1"/>
        <end position="43"/>
    </location>
</feature>
<dbReference type="SUPFAM" id="SSF46894">
    <property type="entry name" value="C-terminal effector domain of the bipartite response regulators"/>
    <property type="match status" value="1"/>
</dbReference>
<evidence type="ECO:0000256" key="2">
    <source>
        <dbReference type="ARBA" id="ARBA00023125"/>
    </source>
</evidence>
<keyword evidence="2" id="KW-0238">DNA-binding</keyword>
<feature type="domain" description="HTH luxR-type" evidence="5">
    <location>
        <begin position="38"/>
        <end position="103"/>
    </location>
</feature>
<organism evidence="6 7">
    <name type="scientific">Protofrankia coriariae</name>
    <dbReference type="NCBI Taxonomy" id="1562887"/>
    <lineage>
        <taxon>Bacteria</taxon>
        <taxon>Bacillati</taxon>
        <taxon>Actinomycetota</taxon>
        <taxon>Actinomycetes</taxon>
        <taxon>Frankiales</taxon>
        <taxon>Frankiaceae</taxon>
        <taxon>Protofrankia</taxon>
    </lineage>
</organism>
<dbReference type="CDD" id="cd06170">
    <property type="entry name" value="LuxR_C_like"/>
    <property type="match status" value="1"/>
</dbReference>
<feature type="non-terminal residue" evidence="6">
    <location>
        <position position="1"/>
    </location>
</feature>
<keyword evidence="1" id="KW-0805">Transcription regulation</keyword>
<gene>
    <name evidence="6" type="ORF">FrCorBMG51_22880</name>
</gene>
<evidence type="ECO:0000256" key="1">
    <source>
        <dbReference type="ARBA" id="ARBA00023015"/>
    </source>
</evidence>
<dbReference type="PROSITE" id="PS50043">
    <property type="entry name" value="HTH_LUXR_2"/>
    <property type="match status" value="1"/>
</dbReference>
<sequence length="105" mass="10876">VGPAGPTGSVPAGSSQAGQQVGHAAGPGGPVVEPAGPLPAAFEPLSGREQTVLSYLPTMLTTAEIASEMFVSVNTVKTHLKSIYRKLDVARRRDAVHRARALHLL</sequence>
<proteinExistence type="predicted"/>
<feature type="compositionally biased region" description="Low complexity" evidence="4">
    <location>
        <begin position="11"/>
        <end position="41"/>
    </location>
</feature>
<dbReference type="SMART" id="SM00421">
    <property type="entry name" value="HTH_LUXR"/>
    <property type="match status" value="1"/>
</dbReference>
<dbReference type="InterPro" id="IPR016032">
    <property type="entry name" value="Sig_transdc_resp-reg_C-effctor"/>
</dbReference>
<dbReference type="Proteomes" id="UP000035425">
    <property type="component" value="Unassembled WGS sequence"/>
</dbReference>